<keyword evidence="1 6" id="KW-0436">Ligase</keyword>
<dbReference type="AlphaFoldDB" id="A0A812C6F8"/>
<keyword evidence="2" id="KW-0276">Fatty acid metabolism</keyword>
<dbReference type="GO" id="GO:0016020">
    <property type="term" value="C:membrane"/>
    <property type="evidence" value="ECO:0007669"/>
    <property type="project" value="TreeGrafter"/>
</dbReference>
<dbReference type="PROSITE" id="PS00455">
    <property type="entry name" value="AMP_BINDING"/>
    <property type="match status" value="1"/>
</dbReference>
<feature type="domain" description="AMP-dependent synthetase/ligase" evidence="5">
    <location>
        <begin position="11"/>
        <end position="133"/>
    </location>
</feature>
<feature type="signal peptide" evidence="4">
    <location>
        <begin position="1"/>
        <end position="18"/>
    </location>
</feature>
<evidence type="ECO:0000256" key="4">
    <source>
        <dbReference type="SAM" id="SignalP"/>
    </source>
</evidence>
<evidence type="ECO:0000313" key="7">
    <source>
        <dbReference type="Proteomes" id="UP000597762"/>
    </source>
</evidence>
<dbReference type="GO" id="GO:0004467">
    <property type="term" value="F:long-chain fatty acid-CoA ligase activity"/>
    <property type="evidence" value="ECO:0007669"/>
    <property type="project" value="UniProtKB-EC"/>
</dbReference>
<reference evidence="6" key="1">
    <citation type="submission" date="2021-01" db="EMBL/GenBank/DDBJ databases">
        <authorList>
            <person name="Li R."/>
            <person name="Bekaert M."/>
        </authorList>
    </citation>
    <scope>NUCLEOTIDE SEQUENCE</scope>
    <source>
        <strain evidence="6">Farmed</strain>
    </source>
</reference>
<dbReference type="PANTHER" id="PTHR43272:SF107">
    <property type="entry name" value="LONG-CHAIN-FATTY-ACID--COA LIGASE 5"/>
    <property type="match status" value="1"/>
</dbReference>
<dbReference type="Pfam" id="PF00501">
    <property type="entry name" value="AMP-binding"/>
    <property type="match status" value="2"/>
</dbReference>
<sequence>MLFIFVFSLLAEISLVICDKNSKMMNLLRRKSSMKCLRTVVCIESPNSEVVSMAEANNVKLIAFQELVPCKSTDVCIICYTSGTTGIPKGAILTHYGMVSTAMAGLQHINFLGCDDVMISYLPLAHSYERFVEILEKVNASSIKKLIFNMALTAKSNELKRGIVRNDSFWDKLVFRDIQQSLGGRTKLIATGSAPLSSNVLSFLRCVVGCVIVEGYGQTETHGVCSLQHIGDREIGEVGPPLPCCYIKLVDIPEMNYFSSENNGEGEYIAPEKIENIYIQSTFISQIFVHGDSLQRLRKDILDDLTKLGKDAGLASFEQVKALHIHPELMTVENGLLTPTMKVKRKDKRHQFFEDISFSCWNTNI</sequence>
<name>A0A812C6F8_ACAPH</name>
<dbReference type="SUPFAM" id="SSF56801">
    <property type="entry name" value="Acetyl-CoA synthetase-like"/>
    <property type="match status" value="1"/>
</dbReference>
<keyword evidence="4" id="KW-0732">Signal</keyword>
<evidence type="ECO:0000256" key="2">
    <source>
        <dbReference type="ARBA" id="ARBA00022832"/>
    </source>
</evidence>
<keyword evidence="2" id="KW-0443">Lipid metabolism</keyword>
<dbReference type="PANTHER" id="PTHR43272">
    <property type="entry name" value="LONG-CHAIN-FATTY-ACID--COA LIGASE"/>
    <property type="match status" value="1"/>
</dbReference>
<organism evidence="6 7">
    <name type="scientific">Acanthosepion pharaonis</name>
    <name type="common">Pharaoh cuttlefish</name>
    <name type="synonym">Sepia pharaonis</name>
    <dbReference type="NCBI Taxonomy" id="158019"/>
    <lineage>
        <taxon>Eukaryota</taxon>
        <taxon>Metazoa</taxon>
        <taxon>Spiralia</taxon>
        <taxon>Lophotrochozoa</taxon>
        <taxon>Mollusca</taxon>
        <taxon>Cephalopoda</taxon>
        <taxon>Coleoidea</taxon>
        <taxon>Decapodiformes</taxon>
        <taxon>Sepiida</taxon>
        <taxon>Sepiina</taxon>
        <taxon>Sepiidae</taxon>
        <taxon>Acanthosepion</taxon>
    </lineage>
</organism>
<dbReference type="Gene3D" id="3.40.50.12780">
    <property type="entry name" value="N-terminal domain of ligase-like"/>
    <property type="match status" value="2"/>
</dbReference>
<dbReference type="InterPro" id="IPR000873">
    <property type="entry name" value="AMP-dep_synth/lig_dom"/>
</dbReference>
<evidence type="ECO:0000259" key="5">
    <source>
        <dbReference type="Pfam" id="PF00501"/>
    </source>
</evidence>
<accession>A0A812C6F8</accession>
<evidence type="ECO:0000313" key="6">
    <source>
        <dbReference type="EMBL" id="CAE1256853.1"/>
    </source>
</evidence>
<comment type="caution">
    <text evidence="6">The sequence shown here is derived from an EMBL/GenBank/DDBJ whole genome shotgun (WGS) entry which is preliminary data.</text>
</comment>
<gene>
    <name evidence="6" type="ORF">SPHA_30493</name>
</gene>
<dbReference type="GO" id="GO:0005783">
    <property type="term" value="C:endoplasmic reticulum"/>
    <property type="evidence" value="ECO:0007669"/>
    <property type="project" value="TreeGrafter"/>
</dbReference>
<dbReference type="Proteomes" id="UP000597762">
    <property type="component" value="Unassembled WGS sequence"/>
</dbReference>
<feature type="chain" id="PRO_5033015171" description="long-chain-fatty-acid--CoA ligase" evidence="4">
    <location>
        <begin position="19"/>
        <end position="365"/>
    </location>
</feature>
<dbReference type="InterPro" id="IPR020845">
    <property type="entry name" value="AMP-binding_CS"/>
</dbReference>
<evidence type="ECO:0000256" key="3">
    <source>
        <dbReference type="ARBA" id="ARBA00026121"/>
    </source>
</evidence>
<protein>
    <recommendedName>
        <fullName evidence="3">long-chain-fatty-acid--CoA ligase</fullName>
        <ecNumber evidence="3">6.2.1.3</ecNumber>
    </recommendedName>
</protein>
<dbReference type="InterPro" id="IPR042099">
    <property type="entry name" value="ANL_N_sf"/>
</dbReference>
<feature type="domain" description="AMP-dependent synthetase/ligase" evidence="5">
    <location>
        <begin position="180"/>
        <end position="265"/>
    </location>
</feature>
<keyword evidence="7" id="KW-1185">Reference proteome</keyword>
<dbReference type="OrthoDB" id="1700726at2759"/>
<dbReference type="EC" id="6.2.1.3" evidence="3"/>
<dbReference type="EMBL" id="CAHIKZ030001224">
    <property type="protein sequence ID" value="CAE1256853.1"/>
    <property type="molecule type" value="Genomic_DNA"/>
</dbReference>
<proteinExistence type="predicted"/>
<evidence type="ECO:0000256" key="1">
    <source>
        <dbReference type="ARBA" id="ARBA00022598"/>
    </source>
</evidence>